<protein>
    <submittedName>
        <fullName evidence="12">Cytochrome P450 714C2</fullName>
    </submittedName>
</protein>
<evidence type="ECO:0000256" key="3">
    <source>
        <dbReference type="ARBA" id="ARBA00022617"/>
    </source>
</evidence>
<dbReference type="GO" id="GO:0016020">
    <property type="term" value="C:membrane"/>
    <property type="evidence" value="ECO:0007669"/>
    <property type="project" value="UniProtKB-SubCell"/>
</dbReference>
<dbReference type="GO" id="GO:0020037">
    <property type="term" value="F:heme binding"/>
    <property type="evidence" value="ECO:0007669"/>
    <property type="project" value="InterPro"/>
</dbReference>
<dbReference type="Pfam" id="PF00067">
    <property type="entry name" value="p450"/>
    <property type="match status" value="1"/>
</dbReference>
<evidence type="ECO:0000256" key="10">
    <source>
        <dbReference type="ARBA" id="ARBA00023136"/>
    </source>
</evidence>
<evidence type="ECO:0000256" key="7">
    <source>
        <dbReference type="ARBA" id="ARBA00023002"/>
    </source>
</evidence>
<dbReference type="STRING" id="2094558.A0A314YMS5"/>
<keyword evidence="8 11" id="KW-0408">Iron</keyword>
<dbReference type="GO" id="GO:0004497">
    <property type="term" value="F:monooxygenase activity"/>
    <property type="evidence" value="ECO:0007669"/>
    <property type="project" value="UniProtKB-KW"/>
</dbReference>
<accession>A0A314YMS5</accession>
<keyword evidence="6" id="KW-1133">Transmembrane helix</keyword>
<organism evidence="12 13">
    <name type="scientific">Prunus yedoensis var. nudiflora</name>
    <dbReference type="NCBI Taxonomy" id="2094558"/>
    <lineage>
        <taxon>Eukaryota</taxon>
        <taxon>Viridiplantae</taxon>
        <taxon>Streptophyta</taxon>
        <taxon>Embryophyta</taxon>
        <taxon>Tracheophyta</taxon>
        <taxon>Spermatophyta</taxon>
        <taxon>Magnoliopsida</taxon>
        <taxon>eudicotyledons</taxon>
        <taxon>Gunneridae</taxon>
        <taxon>Pentapetalae</taxon>
        <taxon>rosids</taxon>
        <taxon>fabids</taxon>
        <taxon>Rosales</taxon>
        <taxon>Rosaceae</taxon>
        <taxon>Amygdaloideae</taxon>
        <taxon>Amygdaleae</taxon>
        <taxon>Prunus</taxon>
    </lineage>
</organism>
<reference evidence="12 13" key="1">
    <citation type="submission" date="2018-02" db="EMBL/GenBank/DDBJ databases">
        <title>Draft genome of wild Prunus yedoensis var. nudiflora.</title>
        <authorList>
            <person name="Baek S."/>
            <person name="Kim J.-H."/>
            <person name="Choi K."/>
            <person name="Kim G.-B."/>
            <person name="Cho A."/>
            <person name="Jang H."/>
            <person name="Shin C.-H."/>
            <person name="Yu H.-J."/>
            <person name="Mun J.-H."/>
        </authorList>
    </citation>
    <scope>NUCLEOTIDE SEQUENCE [LARGE SCALE GENOMIC DNA]</scope>
    <source>
        <strain evidence="13">cv. Jeju island</strain>
        <tissue evidence="12">Leaf</tissue>
    </source>
</reference>
<keyword evidence="4" id="KW-0812">Transmembrane</keyword>
<dbReference type="InterPro" id="IPR002401">
    <property type="entry name" value="Cyt_P450_E_grp-I"/>
</dbReference>
<evidence type="ECO:0000256" key="8">
    <source>
        <dbReference type="ARBA" id="ARBA00023004"/>
    </source>
</evidence>
<dbReference type="PRINTS" id="PR00385">
    <property type="entry name" value="P450"/>
</dbReference>
<evidence type="ECO:0000256" key="9">
    <source>
        <dbReference type="ARBA" id="ARBA00023033"/>
    </source>
</evidence>
<keyword evidence="13" id="KW-1185">Reference proteome</keyword>
<dbReference type="InterPro" id="IPR001128">
    <property type="entry name" value="Cyt_P450"/>
</dbReference>
<dbReference type="GO" id="GO:0016705">
    <property type="term" value="F:oxidoreductase activity, acting on paired donors, with incorporation or reduction of molecular oxygen"/>
    <property type="evidence" value="ECO:0007669"/>
    <property type="project" value="InterPro"/>
</dbReference>
<evidence type="ECO:0000313" key="13">
    <source>
        <dbReference type="Proteomes" id="UP000250321"/>
    </source>
</evidence>
<dbReference type="InterPro" id="IPR036396">
    <property type="entry name" value="Cyt_P450_sf"/>
</dbReference>
<dbReference type="Proteomes" id="UP000250321">
    <property type="component" value="Unassembled WGS sequence"/>
</dbReference>
<proteinExistence type="inferred from homology"/>
<dbReference type="EMBL" id="PJQY01001023">
    <property type="protein sequence ID" value="PQQ05974.1"/>
    <property type="molecule type" value="Genomic_DNA"/>
</dbReference>
<keyword evidence="5 11" id="KW-0479">Metal-binding</keyword>
<comment type="similarity">
    <text evidence="2">Belongs to the cytochrome P450 family.</text>
</comment>
<comment type="subcellular location">
    <subcellularLocation>
        <location evidence="1">Membrane</location>
        <topology evidence="1">Single-pass membrane protein</topology>
    </subcellularLocation>
</comment>
<comment type="caution">
    <text evidence="12">The sequence shown here is derived from an EMBL/GenBank/DDBJ whole genome shotgun (WGS) entry which is preliminary data.</text>
</comment>
<keyword evidence="7" id="KW-0560">Oxidoreductase</keyword>
<evidence type="ECO:0000256" key="11">
    <source>
        <dbReference type="PIRSR" id="PIRSR602401-1"/>
    </source>
</evidence>
<dbReference type="PROSITE" id="PS00086">
    <property type="entry name" value="CYTOCHROME_P450"/>
    <property type="match status" value="2"/>
</dbReference>
<dbReference type="OrthoDB" id="1470350at2759"/>
<dbReference type="PRINTS" id="PR00463">
    <property type="entry name" value="EP450I"/>
</dbReference>
<evidence type="ECO:0000256" key="2">
    <source>
        <dbReference type="ARBA" id="ARBA00010617"/>
    </source>
</evidence>
<dbReference type="InterPro" id="IPR017972">
    <property type="entry name" value="Cyt_P450_CS"/>
</dbReference>
<dbReference type="SUPFAM" id="SSF48264">
    <property type="entry name" value="Cytochrome P450"/>
    <property type="match status" value="2"/>
</dbReference>
<keyword evidence="10" id="KW-0472">Membrane</keyword>
<dbReference type="AlphaFoldDB" id="A0A314YMS5"/>
<gene>
    <name evidence="12" type="ORF">Pyn_15747</name>
</gene>
<evidence type="ECO:0000256" key="4">
    <source>
        <dbReference type="ARBA" id="ARBA00022692"/>
    </source>
</evidence>
<dbReference type="InterPro" id="IPR050665">
    <property type="entry name" value="Cytochrome_P450_Monooxygen"/>
</dbReference>
<sequence>MELLQVDAKMLMSLVLLGFIGLLVRLYNGLVAKPKKLRSMLTKQGISGPPATLLLGNIMEIKNSRGSSNVFKEGEAPTTHNCAALLFPFFEKWRKQYGEVFVFALGNTQILYANQPDAVREITTCTSLDLGKPTYQYKERGPLLGQGILTSNGASWAHQRKVIAPELYMEKVKGMINLITESTTTLINSWNSRIEAEGGVADIKIDSYIRSFSGDVISRACFGSNYSKGEEIFQKLRNLQEAMSKKIFLTGVPGMRHLPTKSNREAWALEKEASTLILQVVKERQAAGYEKDLLQMILEGARNTDLSPEATDRFIVDNCKNIYLAGYETTAVSATWCLMLLASNQKWQERVRAEVLQICQGQIPDNEMVRKMKQLTMVIQESLRLYPPVTVVSREAFKDMKFGDINVPKGFNVWTTVVTLHTDPEIWGPDAYEFNPDRFANGITGACKLPHLYMPFGVGPRVCLGQNLAMVELKGMINLITESTTTLINSWNSRIEAEGGVADIKIDSYIRSFSGDVISRACFGSNYSKGEEIFQKLRNLQEAMSKKIFLTGVPGIEHLPTKSNREAWALEKEASTLILQVVKERQAAGYEKDLLQMILEGARNTDLSPEATDRFIVDNCKNIYLAGYETTAVSATWCLMLLASNQKWQERVRAEVLQICQGQIPDNEMVRKMKQLTMVIQESLRLYPPVTVVSREVFKDMKFGDINVPKGFNIWTTVVTLHTDPEIWGPDAYEFNPDRFANGITGACKLPHLYMPFGVGPRVCLGQNLAMVELKILLALIVSNFSFSLSPKYKYGPALRLVVEPEHGIDLLVTKL</sequence>
<feature type="binding site" description="axial binding residue" evidence="11">
    <location>
        <position position="463"/>
    </location>
    <ligand>
        <name>heme</name>
        <dbReference type="ChEBI" id="CHEBI:30413"/>
    </ligand>
    <ligandPart>
        <name>Fe</name>
        <dbReference type="ChEBI" id="CHEBI:18248"/>
    </ligandPart>
</feature>
<dbReference type="PANTHER" id="PTHR24282:SF196">
    <property type="entry name" value="CYTOCHROME P450 714C2"/>
    <property type="match status" value="1"/>
</dbReference>
<keyword evidence="9" id="KW-0503">Monooxygenase</keyword>
<name>A0A314YMS5_PRUYE</name>
<dbReference type="GO" id="GO:0005506">
    <property type="term" value="F:iron ion binding"/>
    <property type="evidence" value="ECO:0007669"/>
    <property type="project" value="InterPro"/>
</dbReference>
<evidence type="ECO:0000313" key="12">
    <source>
        <dbReference type="EMBL" id="PQQ05974.1"/>
    </source>
</evidence>
<evidence type="ECO:0000256" key="5">
    <source>
        <dbReference type="ARBA" id="ARBA00022723"/>
    </source>
</evidence>
<evidence type="ECO:0000256" key="1">
    <source>
        <dbReference type="ARBA" id="ARBA00004167"/>
    </source>
</evidence>
<dbReference type="Gene3D" id="1.10.630.10">
    <property type="entry name" value="Cytochrome P450"/>
    <property type="match status" value="2"/>
</dbReference>
<dbReference type="PANTHER" id="PTHR24282">
    <property type="entry name" value="CYTOCHROME P450 FAMILY MEMBER"/>
    <property type="match status" value="1"/>
</dbReference>
<evidence type="ECO:0000256" key="6">
    <source>
        <dbReference type="ARBA" id="ARBA00022989"/>
    </source>
</evidence>
<keyword evidence="3 11" id="KW-0349">Heme</keyword>
<comment type="cofactor">
    <cofactor evidence="11">
        <name>heme</name>
        <dbReference type="ChEBI" id="CHEBI:30413"/>
    </cofactor>
</comment>